<comment type="caution">
    <text evidence="2">The sequence shown here is derived from an EMBL/GenBank/DDBJ whole genome shotgun (WGS) entry which is preliminary data.</text>
</comment>
<evidence type="ECO:0000256" key="1">
    <source>
        <dbReference type="SAM" id="MobiDB-lite"/>
    </source>
</evidence>
<feature type="region of interest" description="Disordered" evidence="1">
    <location>
        <begin position="412"/>
        <end position="585"/>
    </location>
</feature>
<gene>
    <name evidence="2" type="ORF">EDP2_1348</name>
</gene>
<accession>A0ABP2ZSV1</accession>
<organism evidence="2 3">
    <name type="scientific">Enterobacter cloacae S611</name>
    <dbReference type="NCBI Taxonomy" id="1399146"/>
    <lineage>
        <taxon>Bacteria</taxon>
        <taxon>Pseudomonadati</taxon>
        <taxon>Pseudomonadota</taxon>
        <taxon>Gammaproteobacteria</taxon>
        <taxon>Enterobacterales</taxon>
        <taxon>Enterobacteriaceae</taxon>
        <taxon>Enterobacter</taxon>
        <taxon>Enterobacter cloacae complex</taxon>
    </lineage>
</organism>
<feature type="compositionally biased region" description="Low complexity" evidence="1">
    <location>
        <begin position="418"/>
        <end position="435"/>
    </location>
</feature>
<proteinExistence type="predicted"/>
<sequence length="706" mass="72228">MEINRSHGRTPTPGHEDIALRSRTAASTSAAAGVDPTQAARLQEIARIERTLETESVGGAEVREHMHGVAVRLAEMGETADDVATVIQNARKNDKGTSALAEAAMGLAYGLSGMPGDLAGKALAQKLNLEPGTPGHDFVTGLTGGLTAVAFKAVVSKLVDNSLKDGKWMQADKEALEPFMQEVMKRHESTGHKVKNAALGGSGYNMRNPVTAAISAGTQKLAENAPSTKPVEILKGIGKPGYLINQGAGLLLTTGAGAASGVVQNQFDHLHGAEYLFGRHDWQERYMALASGRKHSAEGGRFDALKNNLTTPKNWGKAVLNLVALSQLVEGFALGGGLGLANMSKSAASKAMASSMSKGLGSVNDVMKNSTNRAIRELVGQGAYLPVAAVAYFSQGAAAIAYDAMKKATKNALGLGDGSRTSSSSSTNTDTTDGSAHLTSGERTPEGTSAPEAGTEARASTEPPAPEAGTEARAVTETPAPEAGTEARASTETPAPEAGTEARASTESPAPEAGTEARASTASPAPEAGTGARASTASPAPEAGTEARASTETPAAIAGTRTKTPSEASKPDSASVHSKASGALPKTPSEYLHALLEEMDPQELVRAFPEREDILTPHPERITPAMFAAIIEHLEAEAEKMSERIAEMIPLPDSLPTSSASSVASGPSASSEAAAPAGSPEPEAAKSPEAAVPAGSPAPEEAKKAS</sequence>
<dbReference type="EMBL" id="AXOM01000013">
    <property type="protein sequence ID" value="ESS59855.1"/>
    <property type="molecule type" value="Genomic_DNA"/>
</dbReference>
<evidence type="ECO:0000313" key="3">
    <source>
        <dbReference type="Proteomes" id="UP000017834"/>
    </source>
</evidence>
<feature type="region of interest" description="Disordered" evidence="1">
    <location>
        <begin position="645"/>
        <end position="706"/>
    </location>
</feature>
<dbReference type="Proteomes" id="UP000017834">
    <property type="component" value="Unassembled WGS sequence"/>
</dbReference>
<reference evidence="2 3" key="1">
    <citation type="journal article" date="2014" name="Genome Announc.">
        <title>Draft Genome Sequence of Enterobacter cloacae Strain S611.</title>
        <authorList>
            <person name="Wang D."/>
            <person name="Han C.S."/>
            <person name="Dichosa A.E."/>
            <person name="Gleasner C.D."/>
            <person name="Johnson S.L."/>
            <person name="Daligault H.E."/>
            <person name="Davenport K.W."/>
            <person name="Li P.E."/>
            <person name="Pierson E.A."/>
            <person name="Pierson L.S.III."/>
        </authorList>
    </citation>
    <scope>NUCLEOTIDE SEQUENCE [LARGE SCALE GENOMIC DNA]</scope>
    <source>
        <strain evidence="2 3">S611</strain>
    </source>
</reference>
<feature type="compositionally biased region" description="Low complexity" evidence="1">
    <location>
        <begin position="658"/>
        <end position="694"/>
    </location>
</feature>
<keyword evidence="3" id="KW-1185">Reference proteome</keyword>
<protein>
    <recommendedName>
        <fullName evidence="4">Type III effector protein</fullName>
    </recommendedName>
</protein>
<evidence type="ECO:0008006" key="4">
    <source>
        <dbReference type="Google" id="ProtNLM"/>
    </source>
</evidence>
<name>A0ABP2ZSV1_ENTCL</name>
<evidence type="ECO:0000313" key="2">
    <source>
        <dbReference type="EMBL" id="ESS59855.1"/>
    </source>
</evidence>